<dbReference type="Proteomes" id="UP000001953">
    <property type="component" value="Chromosome"/>
</dbReference>
<dbReference type="AlphaFoldDB" id="Q1QNE6"/>
<dbReference type="CAZy" id="GH19">
    <property type="family name" value="Glycoside Hydrolase Family 19"/>
</dbReference>
<dbReference type="EMBL" id="CP000319">
    <property type="protein sequence ID" value="ABE62251.1"/>
    <property type="molecule type" value="Genomic_DNA"/>
</dbReference>
<reference evidence="1 2" key="1">
    <citation type="submission" date="2006-03" db="EMBL/GenBank/DDBJ databases">
        <title>Complete sequence of chromosome of Nitrobacter hamburgensis X14.</title>
        <authorList>
            <consortium name="US DOE Joint Genome Institute"/>
            <person name="Copeland A."/>
            <person name="Lucas S."/>
            <person name="Lapidus A."/>
            <person name="Barry K."/>
            <person name="Detter J.C."/>
            <person name="Glavina del Rio T."/>
            <person name="Hammon N."/>
            <person name="Israni S."/>
            <person name="Dalin E."/>
            <person name="Tice H."/>
            <person name="Pitluck S."/>
            <person name="Chain P."/>
            <person name="Malfatti S."/>
            <person name="Shin M."/>
            <person name="Vergez L."/>
            <person name="Schmutz J."/>
            <person name="Larimer F."/>
            <person name="Land M."/>
            <person name="Hauser L."/>
            <person name="Kyrpides N."/>
            <person name="Ivanova N."/>
            <person name="Ward B."/>
            <person name="Arp D."/>
            <person name="Klotz M."/>
            <person name="Stein L."/>
            <person name="O'Mullan G."/>
            <person name="Starkenburg S."/>
            <person name="Sayavedra L."/>
            <person name="Poret-Peterson A.T."/>
            <person name="Gentry M.E."/>
            <person name="Bruce D."/>
            <person name="Richardson P."/>
        </authorList>
    </citation>
    <scope>NUCLEOTIDE SEQUENCE [LARGE SCALE GENOMIC DNA]</scope>
    <source>
        <strain evidence="2">DSM 10229 / NCIMB 13809 / X14</strain>
    </source>
</reference>
<evidence type="ECO:0000313" key="2">
    <source>
        <dbReference type="Proteomes" id="UP000001953"/>
    </source>
</evidence>
<protein>
    <submittedName>
        <fullName evidence="1">Putative glycohydrolase</fullName>
    </submittedName>
</protein>
<dbReference type="KEGG" id="nha:Nham_1429"/>
<dbReference type="OrthoDB" id="3078754at2"/>
<keyword evidence="1" id="KW-0378">Hydrolase</keyword>
<dbReference type="PANTHER" id="PTHR34408">
    <property type="entry name" value="FAMILY PROTEIN, PUTATIVE-RELATED"/>
    <property type="match status" value="1"/>
</dbReference>
<keyword evidence="2" id="KW-1185">Reference proteome</keyword>
<evidence type="ECO:0000313" key="1">
    <source>
        <dbReference type="EMBL" id="ABE62251.1"/>
    </source>
</evidence>
<dbReference type="PANTHER" id="PTHR34408:SF1">
    <property type="entry name" value="GLYCOSYL HYDROLASE FAMILY 19 DOMAIN-CONTAINING PROTEIN HI_1415"/>
    <property type="match status" value="1"/>
</dbReference>
<dbReference type="GO" id="GO:0016787">
    <property type="term" value="F:hydrolase activity"/>
    <property type="evidence" value="ECO:0007669"/>
    <property type="project" value="UniProtKB-KW"/>
</dbReference>
<dbReference type="RefSeq" id="WP_011509942.1">
    <property type="nucleotide sequence ID" value="NC_007964.1"/>
</dbReference>
<dbReference type="Gene3D" id="1.10.530.10">
    <property type="match status" value="1"/>
</dbReference>
<accession>Q1QNE6</accession>
<organism evidence="1 2">
    <name type="scientific">Nitrobacter hamburgensis (strain DSM 10229 / NCIMB 13809 / X14)</name>
    <dbReference type="NCBI Taxonomy" id="323097"/>
    <lineage>
        <taxon>Bacteria</taxon>
        <taxon>Pseudomonadati</taxon>
        <taxon>Pseudomonadota</taxon>
        <taxon>Alphaproteobacteria</taxon>
        <taxon>Hyphomicrobiales</taxon>
        <taxon>Nitrobacteraceae</taxon>
        <taxon>Nitrobacter</taxon>
    </lineage>
</organism>
<dbReference type="InterPro" id="IPR023346">
    <property type="entry name" value="Lysozyme-like_dom_sf"/>
</dbReference>
<proteinExistence type="predicted"/>
<dbReference type="STRING" id="323097.Nham_1429"/>
<dbReference type="HOGENOM" id="CLU_073833_2_0_5"/>
<name>Q1QNE6_NITHX</name>
<dbReference type="InterPro" id="IPR052354">
    <property type="entry name" value="Cell_Wall_Dynamics_Protein"/>
</dbReference>
<dbReference type="eggNOG" id="COG3179">
    <property type="taxonomic scope" value="Bacteria"/>
</dbReference>
<dbReference type="SUPFAM" id="SSF53955">
    <property type="entry name" value="Lysozyme-like"/>
    <property type="match status" value="1"/>
</dbReference>
<sequence length="220" mass="23783">MPNVAPAARAPAMPDFQAVLRRLWPRGDSRIAGLIEGMAATAPAVFDKYGIATPLLIAHVMAQISHECGAGTAVIENLNYSAARMTQVWPSRFSTTASATPYAHNPRALANKVYNGRMGNRPGSDDGWNFRGRGAVQTTGRDGYRRLAAATGLDVVAYPDLVNDPRHFLECGVADFVNCGCLPFARKDDVRGVTKRLNGGFVGLPQRKSWLSKWKAALTI</sequence>
<gene>
    <name evidence="1" type="ordered locus">Nham_1429</name>
</gene>